<dbReference type="GO" id="GO:0004519">
    <property type="term" value="F:endonuclease activity"/>
    <property type="evidence" value="ECO:0007669"/>
    <property type="project" value="UniProtKB-KW"/>
</dbReference>
<dbReference type="InterPro" id="IPR029052">
    <property type="entry name" value="Metallo-depent_PP-like"/>
</dbReference>
<keyword evidence="4" id="KW-0235">DNA replication</keyword>
<dbReference type="STRING" id="271157.SAMN05444396_10870"/>
<dbReference type="InterPro" id="IPR004593">
    <property type="entry name" value="SbcD"/>
</dbReference>
<protein>
    <recommendedName>
        <fullName evidence="4">Nuclease SbcCD subunit D</fullName>
    </recommendedName>
</protein>
<dbReference type="EMBL" id="FQWE01000008">
    <property type="protein sequence ID" value="SHG31868.1"/>
    <property type="molecule type" value="Genomic_DNA"/>
</dbReference>
<dbReference type="Gene3D" id="3.60.21.10">
    <property type="match status" value="1"/>
</dbReference>
<proteinExistence type="inferred from homology"/>
<dbReference type="Proteomes" id="UP000184036">
    <property type="component" value="Unassembled WGS sequence"/>
</dbReference>
<accession>A0A1M5IU46</accession>
<gene>
    <name evidence="4" type="primary">sbcD</name>
    <name evidence="6" type="ORF">SAMN05444396_10870</name>
</gene>
<name>A0A1M5IU46_9FLAO</name>
<dbReference type="RefSeq" id="WP_072992657.1">
    <property type="nucleotide sequence ID" value="NZ_FQWE01000008.1"/>
</dbReference>
<evidence type="ECO:0000313" key="6">
    <source>
        <dbReference type="EMBL" id="SHG31868.1"/>
    </source>
</evidence>
<dbReference type="OrthoDB" id="9773856at2"/>
<evidence type="ECO:0000313" key="7">
    <source>
        <dbReference type="Proteomes" id="UP000184036"/>
    </source>
</evidence>
<evidence type="ECO:0000259" key="5">
    <source>
        <dbReference type="Pfam" id="PF00149"/>
    </source>
</evidence>
<keyword evidence="4" id="KW-0233">DNA recombination</keyword>
<feature type="domain" description="Calcineurin-like phosphoesterase" evidence="5">
    <location>
        <begin position="1"/>
        <end position="97"/>
    </location>
</feature>
<dbReference type="Pfam" id="PF00149">
    <property type="entry name" value="Metallophos"/>
    <property type="match status" value="1"/>
</dbReference>
<reference evidence="7" key="1">
    <citation type="submission" date="2016-11" db="EMBL/GenBank/DDBJ databases">
        <authorList>
            <person name="Varghese N."/>
            <person name="Submissions S."/>
        </authorList>
    </citation>
    <scope>NUCLEOTIDE SEQUENCE [LARGE SCALE GENOMIC DNA]</scope>
    <source>
        <strain evidence="7">DSM 19741</strain>
    </source>
</reference>
<keyword evidence="2 4" id="KW-0378">Hydrolase</keyword>
<comment type="subunit">
    <text evidence="4">Heterodimer of SbcC and SbcD.</text>
</comment>
<keyword evidence="3 4" id="KW-0269">Exonuclease</keyword>
<evidence type="ECO:0000256" key="4">
    <source>
        <dbReference type="RuleBase" id="RU363069"/>
    </source>
</evidence>
<organism evidence="6 7">
    <name type="scientific">Flavobacterium segetis</name>
    <dbReference type="NCBI Taxonomy" id="271157"/>
    <lineage>
        <taxon>Bacteria</taxon>
        <taxon>Pseudomonadati</taxon>
        <taxon>Bacteroidota</taxon>
        <taxon>Flavobacteriia</taxon>
        <taxon>Flavobacteriales</taxon>
        <taxon>Flavobacteriaceae</taxon>
        <taxon>Flavobacterium</taxon>
    </lineage>
</organism>
<keyword evidence="7" id="KW-1185">Reference proteome</keyword>
<evidence type="ECO:0000256" key="2">
    <source>
        <dbReference type="ARBA" id="ARBA00022801"/>
    </source>
</evidence>
<dbReference type="InterPro" id="IPR004843">
    <property type="entry name" value="Calcineurin-like_PHP"/>
</dbReference>
<dbReference type="GO" id="GO:0006260">
    <property type="term" value="P:DNA replication"/>
    <property type="evidence" value="ECO:0007669"/>
    <property type="project" value="UniProtKB-KW"/>
</dbReference>
<sequence length="407" mass="46099">MRILHTADWHLGKKLDHFSRLEEQKIVMDEICTIADDQNADVIIVAGDLFDTFNPPVEAVDLLYKTLKRLTNNGKRPVIAIAGNHDSPDRIDAPNPLARECGILFVGNPDVTIPKMEIENGFEITASENGFLEIKLPQYTYPIRIITTPYANEMRLKTYLGAENKEQQLNELLQTSWSQLADKYCDNKGVNILTTHLYMLKRGGEILEEPDGEKPLRIGNADIVYTDCIPQQIQYTALGHLHRYQNVGGHSSPVVYSSSPLSYSFSEAGQDKKVVLIEAQPDEKVKLTPISLQSGRPLHRKRFETIDLAVEWLLANPYCLIELTLVSDTFIANSDSKRIYESHDGIIFIIPIILNENNQNIQTAKVNLDQNIQGLFADYFQSKYKQQPNNEILDLFNEIIASQSKNE</sequence>
<dbReference type="PANTHER" id="PTHR30337:SF0">
    <property type="entry name" value="NUCLEASE SBCCD SUBUNIT D"/>
    <property type="match status" value="1"/>
</dbReference>
<dbReference type="InterPro" id="IPR041796">
    <property type="entry name" value="Mre11_N"/>
</dbReference>
<dbReference type="SUPFAM" id="SSF56300">
    <property type="entry name" value="Metallo-dependent phosphatases"/>
    <property type="match status" value="1"/>
</dbReference>
<dbReference type="NCBIfam" id="TIGR00619">
    <property type="entry name" value="sbcd"/>
    <property type="match status" value="1"/>
</dbReference>
<dbReference type="PANTHER" id="PTHR30337">
    <property type="entry name" value="COMPONENT OF ATP-DEPENDENT DSDNA EXONUCLEASE"/>
    <property type="match status" value="1"/>
</dbReference>
<evidence type="ECO:0000256" key="3">
    <source>
        <dbReference type="ARBA" id="ARBA00022839"/>
    </source>
</evidence>
<dbReference type="GO" id="GO:0006310">
    <property type="term" value="P:DNA recombination"/>
    <property type="evidence" value="ECO:0007669"/>
    <property type="project" value="UniProtKB-KW"/>
</dbReference>
<comment type="similarity">
    <text evidence="4">Belongs to the SbcD family.</text>
</comment>
<comment type="function">
    <text evidence="4">SbcCD cleaves DNA hairpin structures. These structures can inhibit DNA replication and are intermediates in certain DNA recombination reactions. The complex acts as a 3'-&gt;5' double strand exonuclease that can open hairpins. It also has a 5' single-strand endonuclease activity.</text>
</comment>
<evidence type="ECO:0000256" key="1">
    <source>
        <dbReference type="ARBA" id="ARBA00022722"/>
    </source>
</evidence>
<dbReference type="AlphaFoldDB" id="A0A1M5IU46"/>
<dbReference type="InterPro" id="IPR050535">
    <property type="entry name" value="DNA_Repair-Maintenance_Comp"/>
</dbReference>
<dbReference type="CDD" id="cd00840">
    <property type="entry name" value="MPP_Mre11_N"/>
    <property type="match status" value="1"/>
</dbReference>
<keyword evidence="1 4" id="KW-0540">Nuclease</keyword>
<dbReference type="GO" id="GO:0008408">
    <property type="term" value="F:3'-5' exonuclease activity"/>
    <property type="evidence" value="ECO:0007669"/>
    <property type="project" value="InterPro"/>
</dbReference>
<keyword evidence="4" id="KW-0255">Endonuclease</keyword>